<name>A0A813DYD5_POLGL</name>
<accession>A0A813DYD5</accession>
<comment type="caution">
    <text evidence="2">The sequence shown here is derived from an EMBL/GenBank/DDBJ whole genome shotgun (WGS) entry which is preliminary data.</text>
</comment>
<feature type="non-terminal residue" evidence="2">
    <location>
        <position position="157"/>
    </location>
</feature>
<evidence type="ECO:0000313" key="3">
    <source>
        <dbReference type="Proteomes" id="UP000654075"/>
    </source>
</evidence>
<dbReference type="AlphaFoldDB" id="A0A813DYD5"/>
<dbReference type="Proteomes" id="UP000654075">
    <property type="component" value="Unassembled WGS sequence"/>
</dbReference>
<reference evidence="2" key="1">
    <citation type="submission" date="2021-02" db="EMBL/GenBank/DDBJ databases">
        <authorList>
            <person name="Dougan E. K."/>
            <person name="Rhodes N."/>
            <person name="Thang M."/>
            <person name="Chan C."/>
        </authorList>
    </citation>
    <scope>NUCLEOTIDE SEQUENCE</scope>
</reference>
<dbReference type="EMBL" id="CAJNNV010007178">
    <property type="protein sequence ID" value="CAE8594584.1"/>
    <property type="molecule type" value="Genomic_DNA"/>
</dbReference>
<proteinExistence type="predicted"/>
<evidence type="ECO:0000256" key="1">
    <source>
        <dbReference type="SAM" id="MobiDB-lite"/>
    </source>
</evidence>
<protein>
    <submittedName>
        <fullName evidence="2">Uncharacterized protein</fullName>
    </submittedName>
</protein>
<feature type="region of interest" description="Disordered" evidence="1">
    <location>
        <begin position="81"/>
        <end position="125"/>
    </location>
</feature>
<gene>
    <name evidence="2" type="ORF">PGLA1383_LOCUS13116</name>
</gene>
<feature type="compositionally biased region" description="Basic and acidic residues" evidence="1">
    <location>
        <begin position="81"/>
        <end position="95"/>
    </location>
</feature>
<organism evidence="2 3">
    <name type="scientific">Polarella glacialis</name>
    <name type="common">Dinoflagellate</name>
    <dbReference type="NCBI Taxonomy" id="89957"/>
    <lineage>
        <taxon>Eukaryota</taxon>
        <taxon>Sar</taxon>
        <taxon>Alveolata</taxon>
        <taxon>Dinophyceae</taxon>
        <taxon>Suessiales</taxon>
        <taxon>Suessiaceae</taxon>
        <taxon>Polarella</taxon>
    </lineage>
</organism>
<evidence type="ECO:0000313" key="2">
    <source>
        <dbReference type="EMBL" id="CAE8594584.1"/>
    </source>
</evidence>
<keyword evidence="3" id="KW-1185">Reference proteome</keyword>
<sequence>MNVNAVVDRVQFHKPECPSGSSPWNATLYFQSTPDGIAARHILLFELIEHYKTPTGAAANISMGFDRCTDRALTKELAEWVELPSKERSKGKGKGDASSSGPKRRSPEHGNGSRGARQRQPTHDASVNIFRLISGSRAYSVMVSHPLCVRRAPGSIP</sequence>